<protein>
    <submittedName>
        <fullName evidence="1">Uncharacterized protein</fullName>
    </submittedName>
</protein>
<organism evidence="1">
    <name type="scientific">Cacopsylla melanoneura</name>
    <dbReference type="NCBI Taxonomy" id="428564"/>
    <lineage>
        <taxon>Eukaryota</taxon>
        <taxon>Metazoa</taxon>
        <taxon>Ecdysozoa</taxon>
        <taxon>Arthropoda</taxon>
        <taxon>Hexapoda</taxon>
        <taxon>Insecta</taxon>
        <taxon>Pterygota</taxon>
        <taxon>Neoptera</taxon>
        <taxon>Paraneoptera</taxon>
        <taxon>Hemiptera</taxon>
        <taxon>Sternorrhyncha</taxon>
        <taxon>Psylloidea</taxon>
        <taxon>Psyllidae</taxon>
        <taxon>Psyllinae</taxon>
        <taxon>Cacopsylla</taxon>
    </lineage>
</organism>
<proteinExistence type="predicted"/>
<reference evidence="1" key="1">
    <citation type="submission" date="2021-05" db="EMBL/GenBank/DDBJ databases">
        <authorList>
            <person name="Alioto T."/>
            <person name="Alioto T."/>
            <person name="Gomez Garrido J."/>
        </authorList>
    </citation>
    <scope>NUCLEOTIDE SEQUENCE</scope>
</reference>
<dbReference type="EMBL" id="HBUF01600414">
    <property type="protein sequence ID" value="CAG6775970.1"/>
    <property type="molecule type" value="Transcribed_RNA"/>
</dbReference>
<name>A0A8D9AZZ7_9HEMI</name>
<sequence>MNKSSRGTCLYVLKTYTKSTNKTLHCSLFKIDFGYYHKNPPVSLRVHNLVSVTPKFLNSNNIQVSLLMYFNKLCSGQLDVGPKYIKYFQATYQQIFCQRLKIGSSQSPRRGRIFFL</sequence>
<accession>A0A8D9AZZ7</accession>
<dbReference type="EMBL" id="HBUF01600413">
    <property type="protein sequence ID" value="CAG6775969.1"/>
    <property type="molecule type" value="Transcribed_RNA"/>
</dbReference>
<dbReference type="AlphaFoldDB" id="A0A8D9AZZ7"/>
<evidence type="ECO:0000313" key="1">
    <source>
        <dbReference type="EMBL" id="CAG6775969.1"/>
    </source>
</evidence>